<sequence length="268" mass="29250">MLVLFDLDKTLIDVGYYYTDDGIEDAVRRAVSRGHTIGLNSDSPVPILLGHHRHLGMNGPIVAERGAVVHFPGSPGTTIPTGTSPDDEFVSLRDRILRRLTRDGDVEAILGDPSSIIRSRRFMTDSPRSVLLASALRTHSLHFAARIMDGKDYRFDMALLTRVKDAARVELECQPFSVAIDWDLNPEYAILILHASASRKVAGVSMLLARLGIDEAIMVGDGVVDNLSLPNVRQWAVGNAHPGYKAVCERIAAATFTSGAIELLDALR</sequence>
<dbReference type="SUPFAM" id="SSF56784">
    <property type="entry name" value="HAD-like"/>
    <property type="match status" value="1"/>
</dbReference>
<protein>
    <recommendedName>
        <fullName evidence="3">Sucrose phosphatase-like domain-containing protein</fullName>
    </recommendedName>
</protein>
<reference evidence="1 2" key="1">
    <citation type="journal article" date="2016" name="Nat. Commun.">
        <title>Thousands of microbial genomes shed light on interconnected biogeochemical processes in an aquifer system.</title>
        <authorList>
            <person name="Anantharaman K."/>
            <person name="Brown C.T."/>
            <person name="Hug L.A."/>
            <person name="Sharon I."/>
            <person name="Castelle C.J."/>
            <person name="Probst A.J."/>
            <person name="Thomas B.C."/>
            <person name="Singh A."/>
            <person name="Wilkins M.J."/>
            <person name="Karaoz U."/>
            <person name="Brodie E.L."/>
            <person name="Williams K.H."/>
            <person name="Hubbard S.S."/>
            <person name="Banfield J.F."/>
        </authorList>
    </citation>
    <scope>NUCLEOTIDE SEQUENCE [LARGE SCALE GENOMIC DNA]</scope>
</reference>
<dbReference type="Gene3D" id="3.90.1070.10">
    <property type="match status" value="1"/>
</dbReference>
<evidence type="ECO:0008006" key="3">
    <source>
        <dbReference type="Google" id="ProtNLM"/>
    </source>
</evidence>
<evidence type="ECO:0000313" key="1">
    <source>
        <dbReference type="EMBL" id="OGL98658.1"/>
    </source>
</evidence>
<dbReference type="InterPro" id="IPR036412">
    <property type="entry name" value="HAD-like_sf"/>
</dbReference>
<name>A0A1F7W8E7_9BACT</name>
<gene>
    <name evidence="1" type="ORF">A2304_03070</name>
</gene>
<dbReference type="Gene3D" id="3.40.50.1000">
    <property type="entry name" value="HAD superfamily/HAD-like"/>
    <property type="match status" value="1"/>
</dbReference>
<comment type="caution">
    <text evidence="1">The sequence shown here is derived from an EMBL/GenBank/DDBJ whole genome shotgun (WGS) entry which is preliminary data.</text>
</comment>
<dbReference type="AlphaFoldDB" id="A0A1F7W8E7"/>
<evidence type="ECO:0000313" key="2">
    <source>
        <dbReference type="Proteomes" id="UP000176501"/>
    </source>
</evidence>
<accession>A0A1F7W8E7</accession>
<organism evidence="1 2">
    <name type="scientific">Candidatus Uhrbacteria bacterium RIFOXYB2_FULL_57_15</name>
    <dbReference type="NCBI Taxonomy" id="1802422"/>
    <lineage>
        <taxon>Bacteria</taxon>
        <taxon>Candidatus Uhriibacteriota</taxon>
    </lineage>
</organism>
<dbReference type="InterPro" id="IPR023214">
    <property type="entry name" value="HAD_sf"/>
</dbReference>
<proteinExistence type="predicted"/>
<dbReference type="EMBL" id="MGFE01000017">
    <property type="protein sequence ID" value="OGL98658.1"/>
    <property type="molecule type" value="Genomic_DNA"/>
</dbReference>
<dbReference type="Proteomes" id="UP000176501">
    <property type="component" value="Unassembled WGS sequence"/>
</dbReference>